<evidence type="ECO:0000259" key="1">
    <source>
        <dbReference type="Pfam" id="PF12770"/>
    </source>
</evidence>
<feature type="domain" description="CHAT" evidence="1">
    <location>
        <begin position="68"/>
        <end position="366"/>
    </location>
</feature>
<dbReference type="Proteomes" id="UP000269539">
    <property type="component" value="Unassembled WGS sequence"/>
</dbReference>
<sequence>AGGTIVVVNASTVRSDALVITSQAIRLIRLRNFDVTKVREWLVEIRSWSSEPRNPERFGRQNTRYRAFLVWLWKNCVRDILKEIGYSTPPSTTDRPRIWWVGTGVASSLPFHAAGTHSQGSTSNTFSRAISSYAPTLRALIHAKGRATEFLTGSRPKHNLLLATMETTPGFRRLYGALAEADAVQEAVGVEHRITHRKQQNAEAVLRLMSSHDIFHFAGHGDSDPADPSGSCIILEKADPTSHLAVEDPLCVRDLFEADFQPAFLAFLSACSTAENQHHLLADESIHLVSGFLVAGFRHVVGCLWPSSDEVCVQVAREFYRALGLQDGKEVRDETVARALHAAVEKVRATRPHHPLLWAQYVHVGA</sequence>
<feature type="non-terminal residue" evidence="2">
    <location>
        <position position="1"/>
    </location>
</feature>
<proteinExistence type="predicted"/>
<dbReference type="EMBL" id="QWIO01005026">
    <property type="protein sequence ID" value="RMY30595.1"/>
    <property type="molecule type" value="Genomic_DNA"/>
</dbReference>
<dbReference type="Pfam" id="PF12770">
    <property type="entry name" value="CHAT"/>
    <property type="match status" value="1"/>
</dbReference>
<comment type="caution">
    <text evidence="2">The sequence shown here is derived from an EMBL/GenBank/DDBJ whole genome shotgun (WGS) entry which is preliminary data.</text>
</comment>
<gene>
    <name evidence="2" type="ORF">D0864_16930</name>
</gene>
<evidence type="ECO:0000313" key="2">
    <source>
        <dbReference type="EMBL" id="RMY30595.1"/>
    </source>
</evidence>
<reference evidence="2 3" key="1">
    <citation type="journal article" date="2018" name="BMC Genomics">
        <title>Genomic evidence for intraspecific hybridization in a clonal and extremely halotolerant yeast.</title>
        <authorList>
            <person name="Gostincar C."/>
            <person name="Stajich J.E."/>
            <person name="Zupancic J."/>
            <person name="Zalar P."/>
            <person name="Gunde-Cimerman N."/>
        </authorList>
    </citation>
    <scope>NUCLEOTIDE SEQUENCE [LARGE SCALE GENOMIC DNA]</scope>
    <source>
        <strain evidence="2 3">EXF-10513</strain>
    </source>
</reference>
<name>A0A3M7ASR2_HORWE</name>
<accession>A0A3M7ASR2</accession>
<protein>
    <recommendedName>
        <fullName evidence="1">CHAT domain-containing protein</fullName>
    </recommendedName>
</protein>
<dbReference type="AlphaFoldDB" id="A0A3M7ASR2"/>
<organism evidence="2 3">
    <name type="scientific">Hortaea werneckii</name>
    <name type="common">Black yeast</name>
    <name type="synonym">Cladosporium werneckii</name>
    <dbReference type="NCBI Taxonomy" id="91943"/>
    <lineage>
        <taxon>Eukaryota</taxon>
        <taxon>Fungi</taxon>
        <taxon>Dikarya</taxon>
        <taxon>Ascomycota</taxon>
        <taxon>Pezizomycotina</taxon>
        <taxon>Dothideomycetes</taxon>
        <taxon>Dothideomycetidae</taxon>
        <taxon>Mycosphaerellales</taxon>
        <taxon>Teratosphaeriaceae</taxon>
        <taxon>Hortaea</taxon>
    </lineage>
</organism>
<dbReference type="InterPro" id="IPR024983">
    <property type="entry name" value="CHAT_dom"/>
</dbReference>
<evidence type="ECO:0000313" key="3">
    <source>
        <dbReference type="Proteomes" id="UP000269539"/>
    </source>
</evidence>